<feature type="transmembrane region" description="Helical" evidence="7">
    <location>
        <begin position="379"/>
        <end position="399"/>
    </location>
</feature>
<dbReference type="CDD" id="cd13127">
    <property type="entry name" value="MATE_tuaB_like"/>
    <property type="match status" value="1"/>
</dbReference>
<keyword evidence="3" id="KW-1003">Cell membrane</keyword>
<feature type="transmembrane region" description="Helical" evidence="7">
    <location>
        <begin position="411"/>
        <end position="432"/>
    </location>
</feature>
<feature type="transmembrane region" description="Helical" evidence="7">
    <location>
        <begin position="353"/>
        <end position="373"/>
    </location>
</feature>
<dbReference type="EMBL" id="PGFG01000001">
    <property type="protein sequence ID" value="PJJ74680.1"/>
    <property type="molecule type" value="Genomic_DNA"/>
</dbReference>
<dbReference type="Pfam" id="PF13440">
    <property type="entry name" value="Polysacc_synt_3"/>
    <property type="match status" value="1"/>
</dbReference>
<dbReference type="PANTHER" id="PTHR30250:SF10">
    <property type="entry name" value="LIPOPOLYSACCHARIDE BIOSYNTHESIS PROTEIN WZXC"/>
    <property type="match status" value="1"/>
</dbReference>
<feature type="transmembrane region" description="Helical" evidence="7">
    <location>
        <begin position="285"/>
        <end position="304"/>
    </location>
</feature>
<protein>
    <submittedName>
        <fullName evidence="8">O-antigen/teichoic acid export membrane protein</fullName>
    </submittedName>
</protein>
<evidence type="ECO:0000313" key="8">
    <source>
        <dbReference type="EMBL" id="PJJ74680.1"/>
    </source>
</evidence>
<comment type="subcellular location">
    <subcellularLocation>
        <location evidence="1">Cell membrane</location>
        <topology evidence="1">Multi-pass membrane protein</topology>
    </subcellularLocation>
</comment>
<dbReference type="RefSeq" id="WP_100313383.1">
    <property type="nucleotide sequence ID" value="NZ_PGFG01000001.1"/>
</dbReference>
<evidence type="ECO:0000256" key="4">
    <source>
        <dbReference type="ARBA" id="ARBA00022692"/>
    </source>
</evidence>
<evidence type="ECO:0000256" key="7">
    <source>
        <dbReference type="SAM" id="Phobius"/>
    </source>
</evidence>
<gene>
    <name evidence="8" type="ORF">BXY57_0242</name>
</gene>
<evidence type="ECO:0000256" key="5">
    <source>
        <dbReference type="ARBA" id="ARBA00022989"/>
    </source>
</evidence>
<evidence type="ECO:0000313" key="9">
    <source>
        <dbReference type="Proteomes" id="UP000230000"/>
    </source>
</evidence>
<proteinExistence type="inferred from homology"/>
<feature type="transmembrane region" description="Helical" evidence="7">
    <location>
        <begin position="447"/>
        <end position="464"/>
    </location>
</feature>
<dbReference type="InterPro" id="IPR050833">
    <property type="entry name" value="Poly_Biosynth_Transport"/>
</dbReference>
<keyword evidence="5 7" id="KW-1133">Transmembrane helix</keyword>
<name>A0A2M9CRW9_9BACT</name>
<reference evidence="8 9" key="1">
    <citation type="submission" date="2017-11" db="EMBL/GenBank/DDBJ databases">
        <title>Genomic Encyclopedia of Archaeal and Bacterial Type Strains, Phase II (KMG-II): From Individual Species to Whole Genera.</title>
        <authorList>
            <person name="Goeker M."/>
        </authorList>
    </citation>
    <scope>NUCLEOTIDE SEQUENCE [LARGE SCALE GENOMIC DNA]</scope>
    <source>
        <strain evidence="8 9">DSM 27268</strain>
    </source>
</reference>
<feature type="transmembrane region" description="Helical" evidence="7">
    <location>
        <begin position="255"/>
        <end position="273"/>
    </location>
</feature>
<feature type="transmembrane region" description="Helical" evidence="7">
    <location>
        <begin position="79"/>
        <end position="102"/>
    </location>
</feature>
<feature type="transmembrane region" description="Helical" evidence="7">
    <location>
        <begin position="324"/>
        <end position="346"/>
    </location>
</feature>
<comment type="similarity">
    <text evidence="2">Belongs to the polysaccharide synthase family.</text>
</comment>
<feature type="transmembrane region" description="Helical" evidence="7">
    <location>
        <begin position="172"/>
        <end position="195"/>
    </location>
</feature>
<keyword evidence="6 7" id="KW-0472">Membrane</keyword>
<evidence type="ECO:0000256" key="6">
    <source>
        <dbReference type="ARBA" id="ARBA00023136"/>
    </source>
</evidence>
<organism evidence="8 9">
    <name type="scientific">Thermoflavifilum aggregans</name>
    <dbReference type="NCBI Taxonomy" id="454188"/>
    <lineage>
        <taxon>Bacteria</taxon>
        <taxon>Pseudomonadati</taxon>
        <taxon>Bacteroidota</taxon>
        <taxon>Chitinophagia</taxon>
        <taxon>Chitinophagales</taxon>
        <taxon>Chitinophagaceae</taxon>
        <taxon>Thermoflavifilum</taxon>
    </lineage>
</organism>
<comment type="caution">
    <text evidence="8">The sequence shown here is derived from an EMBL/GenBank/DDBJ whole genome shotgun (WGS) entry which is preliminary data.</text>
</comment>
<evidence type="ECO:0000256" key="1">
    <source>
        <dbReference type="ARBA" id="ARBA00004651"/>
    </source>
</evidence>
<dbReference type="Proteomes" id="UP000230000">
    <property type="component" value="Unassembled WGS sequence"/>
</dbReference>
<dbReference type="OrthoDB" id="9770347at2"/>
<evidence type="ECO:0000256" key="3">
    <source>
        <dbReference type="ARBA" id="ARBA00022475"/>
    </source>
</evidence>
<keyword evidence="9" id="KW-1185">Reference proteome</keyword>
<dbReference type="NCBIfam" id="NF007773">
    <property type="entry name" value="PRK10459.1"/>
    <property type="match status" value="1"/>
</dbReference>
<feature type="transmembrane region" description="Helical" evidence="7">
    <location>
        <begin position="41"/>
        <end position="67"/>
    </location>
</feature>
<evidence type="ECO:0000256" key="2">
    <source>
        <dbReference type="ARBA" id="ARBA00007430"/>
    </source>
</evidence>
<dbReference type="GO" id="GO:0005886">
    <property type="term" value="C:plasma membrane"/>
    <property type="evidence" value="ECO:0007669"/>
    <property type="project" value="UniProtKB-SubCell"/>
</dbReference>
<sequence length="499" mass="55728">MSLRKQAIEGVAWNSIGQIGNTILQFILSIILMRLLKPDDYGILAMAMVCIGFVGILNEFGVSTAIVQNRDIQQSELSSIFWFMILNGMFFTVLIYVGSSWIAHFFHTDQLKDVLRWLSLNFLIGSIGVIPAGLLQQQMKFKMINIINIISVILSGIAGIYLAYMGKGVMSLVAQTLCALIITVLLRFIFCNWYPLAIFKFSHLKKVFSFSFFLTGYSVVDYWSRRADDLLVGKFLGSTALGIYSRGYYLMLRPIAQIYSIIGSVVTASFSAIQHDKKKIRESYVHILQITSLFIFPALIGLSAVSDNLVIAVFGDKWKEAIPIIRILSLSGIPVSLSVCTSWIYISQNKTGLMFYWGLFNSVMIILSVLIGLWYGSLIAIAIAYTIANVLLLYPAVLISGRLISLNFKDFILKITPELSISLFMGAMVYLIGKILPQGLTDLQKSVIQVLSGIIIFSTCVYVFQLHAFKLIKSVLTDVGISKTIGRLVGSRYFSFLYD</sequence>
<feature type="transmembrane region" description="Helical" evidence="7">
    <location>
        <begin position="207"/>
        <end position="224"/>
    </location>
</feature>
<feature type="transmembrane region" description="Helical" evidence="7">
    <location>
        <begin position="114"/>
        <end position="134"/>
    </location>
</feature>
<dbReference type="AlphaFoldDB" id="A0A2M9CRW9"/>
<keyword evidence="4 7" id="KW-0812">Transmembrane</keyword>
<feature type="transmembrane region" description="Helical" evidence="7">
    <location>
        <begin position="146"/>
        <end position="166"/>
    </location>
</feature>
<dbReference type="PANTHER" id="PTHR30250">
    <property type="entry name" value="PST FAMILY PREDICTED COLANIC ACID TRANSPORTER"/>
    <property type="match status" value="1"/>
</dbReference>
<feature type="transmembrane region" description="Helical" evidence="7">
    <location>
        <begin position="12"/>
        <end position="35"/>
    </location>
</feature>
<accession>A0A2M9CRW9</accession>